<protein>
    <submittedName>
        <fullName evidence="3">Phage tail protein</fullName>
    </submittedName>
</protein>
<feature type="compositionally biased region" description="Polar residues" evidence="1">
    <location>
        <begin position="95"/>
        <end position="104"/>
    </location>
</feature>
<evidence type="ECO:0000313" key="3">
    <source>
        <dbReference type="EMBL" id="MBD7966996.1"/>
    </source>
</evidence>
<accession>A0ABR8SU27</accession>
<dbReference type="EMBL" id="JACSQL010000001">
    <property type="protein sequence ID" value="MBD7966996.1"/>
    <property type="molecule type" value="Genomic_DNA"/>
</dbReference>
<gene>
    <name evidence="3" type="ORF">H9647_02875</name>
</gene>
<name>A0ABR8SU27_9BACL</name>
<feature type="domain" description="Phage tail collar" evidence="2">
    <location>
        <begin position="6"/>
        <end position="62"/>
    </location>
</feature>
<dbReference type="InterPro" id="IPR011083">
    <property type="entry name" value="Phage_tail_collar_dom"/>
</dbReference>
<dbReference type="Proteomes" id="UP000608071">
    <property type="component" value="Unassembled WGS sequence"/>
</dbReference>
<dbReference type="Pfam" id="PF07484">
    <property type="entry name" value="Collar"/>
    <property type="match status" value="1"/>
</dbReference>
<proteinExistence type="predicted"/>
<reference evidence="3 4" key="1">
    <citation type="submission" date="2020-08" db="EMBL/GenBank/DDBJ databases">
        <title>A Genomic Blueprint of the Chicken Gut Microbiome.</title>
        <authorList>
            <person name="Gilroy R."/>
            <person name="Ravi A."/>
            <person name="Getino M."/>
            <person name="Pursley I."/>
            <person name="Horton D.L."/>
            <person name="Alikhan N.-F."/>
            <person name="Baker D."/>
            <person name="Gharbi K."/>
            <person name="Hall N."/>
            <person name="Watson M."/>
            <person name="Adriaenssens E.M."/>
            <person name="Foster-Nyarko E."/>
            <person name="Jarju S."/>
            <person name="Secka A."/>
            <person name="Antonio M."/>
            <person name="Oren A."/>
            <person name="Chaudhuri R."/>
            <person name="La Ragione R.M."/>
            <person name="Hildebrand F."/>
            <person name="Pallen M.J."/>
        </authorList>
    </citation>
    <scope>NUCLEOTIDE SEQUENCE [LARGE SCALE GENOMIC DNA]</scope>
    <source>
        <strain evidence="3 4">Sa2BVA9</strain>
    </source>
</reference>
<dbReference type="SUPFAM" id="SSF88874">
    <property type="entry name" value="Receptor-binding domain of short tail fibre protein gp12"/>
    <property type="match status" value="1"/>
</dbReference>
<dbReference type="RefSeq" id="WP_191797988.1">
    <property type="nucleotide sequence ID" value="NZ_JACSQL010000001.1"/>
</dbReference>
<dbReference type="InterPro" id="IPR037053">
    <property type="entry name" value="Phage_tail_collar_dom_sf"/>
</dbReference>
<keyword evidence="4" id="KW-1185">Reference proteome</keyword>
<organism evidence="3 4">
    <name type="scientific">Paenibacillus gallinarum</name>
    <dbReference type="NCBI Taxonomy" id="2762232"/>
    <lineage>
        <taxon>Bacteria</taxon>
        <taxon>Bacillati</taxon>
        <taxon>Bacillota</taxon>
        <taxon>Bacilli</taxon>
        <taxon>Bacillales</taxon>
        <taxon>Paenibacillaceae</taxon>
        <taxon>Paenibacillus</taxon>
    </lineage>
</organism>
<dbReference type="Gene3D" id="3.90.1340.10">
    <property type="entry name" value="Phage tail collar domain"/>
    <property type="match status" value="1"/>
</dbReference>
<sequence length="176" mass="18755">MDPYVGEIRLFAGTYAPVDWALCDGQTLQIQENTLLFSVIGTQFGGDGATTFQLPDLRGRAPMHSGQGIGLTSQAFGKANGEAQVTLLEAEMPSHSHTPQTQPKGSALSPEGAVWTPTSKIGKNAAPKYYSNTPSVSMNPLAIGTTGESQPHNNMQPYTELNFIIALQGVYPEKTS</sequence>
<comment type="caution">
    <text evidence="3">The sequence shown here is derived from an EMBL/GenBank/DDBJ whole genome shotgun (WGS) entry which is preliminary data.</text>
</comment>
<feature type="region of interest" description="Disordered" evidence="1">
    <location>
        <begin position="94"/>
        <end position="119"/>
    </location>
</feature>
<evidence type="ECO:0000256" key="1">
    <source>
        <dbReference type="SAM" id="MobiDB-lite"/>
    </source>
</evidence>
<evidence type="ECO:0000259" key="2">
    <source>
        <dbReference type="Pfam" id="PF07484"/>
    </source>
</evidence>
<evidence type="ECO:0000313" key="4">
    <source>
        <dbReference type="Proteomes" id="UP000608071"/>
    </source>
</evidence>